<name>A0ABW6T6F8_9ACTN</name>
<keyword evidence="2" id="KW-0677">Repeat</keyword>
<accession>A0ABW6T6F8</accession>
<dbReference type="PROSITE" id="PS50011">
    <property type="entry name" value="PROTEIN_KINASE_DOM"/>
    <property type="match status" value="1"/>
</dbReference>
<dbReference type="InterPro" id="IPR019775">
    <property type="entry name" value="WD40_repeat_CS"/>
</dbReference>
<dbReference type="RefSeq" id="WP_387417594.1">
    <property type="nucleotide sequence ID" value="NZ_JBIASD010000046.1"/>
</dbReference>
<dbReference type="InterPro" id="IPR049052">
    <property type="entry name" value="nSTAND1"/>
</dbReference>
<dbReference type="PROSITE" id="PS50082">
    <property type="entry name" value="WD_REPEATS_2"/>
    <property type="match status" value="2"/>
</dbReference>
<evidence type="ECO:0000256" key="2">
    <source>
        <dbReference type="ARBA" id="ARBA00022737"/>
    </source>
</evidence>
<evidence type="ECO:0000256" key="1">
    <source>
        <dbReference type="ARBA" id="ARBA00022574"/>
    </source>
</evidence>
<dbReference type="Gene3D" id="1.10.510.10">
    <property type="entry name" value="Transferase(Phosphotransferase) domain 1"/>
    <property type="match status" value="1"/>
</dbReference>
<dbReference type="Gene3D" id="2.130.10.10">
    <property type="entry name" value="YVTN repeat-like/Quinoprotein amine dehydrogenase"/>
    <property type="match status" value="4"/>
</dbReference>
<dbReference type="Pfam" id="PF20703">
    <property type="entry name" value="nSTAND1"/>
    <property type="match status" value="1"/>
</dbReference>
<dbReference type="InterPro" id="IPR015943">
    <property type="entry name" value="WD40/YVTN_repeat-like_dom_sf"/>
</dbReference>
<dbReference type="GO" id="GO:0004674">
    <property type="term" value="F:protein serine/threonine kinase activity"/>
    <property type="evidence" value="ECO:0007669"/>
    <property type="project" value="UniProtKB-KW"/>
</dbReference>
<reference evidence="5 6" key="1">
    <citation type="submission" date="2024-10" db="EMBL/GenBank/DDBJ databases">
        <title>The Natural Products Discovery Center: Release of the First 8490 Sequenced Strains for Exploring Actinobacteria Biosynthetic Diversity.</title>
        <authorList>
            <person name="Kalkreuter E."/>
            <person name="Kautsar S.A."/>
            <person name="Yang D."/>
            <person name="Bader C.D."/>
            <person name="Teijaro C.N."/>
            <person name="Fluegel L."/>
            <person name="Davis C.M."/>
            <person name="Simpson J.R."/>
            <person name="Lauterbach L."/>
            <person name="Steele A.D."/>
            <person name="Gui C."/>
            <person name="Meng S."/>
            <person name="Li G."/>
            <person name="Viehrig K."/>
            <person name="Ye F."/>
            <person name="Su P."/>
            <person name="Kiefer A.F."/>
            <person name="Nichols A."/>
            <person name="Cepeda A.J."/>
            <person name="Yan W."/>
            <person name="Fan B."/>
            <person name="Jiang Y."/>
            <person name="Adhikari A."/>
            <person name="Zheng C.-J."/>
            <person name="Schuster L."/>
            <person name="Cowan T.M."/>
            <person name="Smanski M.J."/>
            <person name="Chevrette M.G."/>
            <person name="De Carvalho L.P.S."/>
            <person name="Shen B."/>
        </authorList>
    </citation>
    <scope>NUCLEOTIDE SEQUENCE [LARGE SCALE GENOMIC DNA]</scope>
    <source>
        <strain evidence="5 6">NPDC002173</strain>
    </source>
</reference>
<dbReference type="InterPro" id="IPR000719">
    <property type="entry name" value="Prot_kinase_dom"/>
</dbReference>
<evidence type="ECO:0000313" key="6">
    <source>
        <dbReference type="Proteomes" id="UP001602013"/>
    </source>
</evidence>
<evidence type="ECO:0000313" key="5">
    <source>
        <dbReference type="EMBL" id="MFF3671415.1"/>
    </source>
</evidence>
<keyword evidence="5" id="KW-0723">Serine/threonine-protein kinase</keyword>
<dbReference type="PROSITE" id="PS00678">
    <property type="entry name" value="WD_REPEATS_1"/>
    <property type="match status" value="1"/>
</dbReference>
<organism evidence="5 6">
    <name type="scientific">Microtetraspora malaysiensis</name>
    <dbReference type="NCBI Taxonomy" id="161358"/>
    <lineage>
        <taxon>Bacteria</taxon>
        <taxon>Bacillati</taxon>
        <taxon>Actinomycetota</taxon>
        <taxon>Actinomycetes</taxon>
        <taxon>Streptosporangiales</taxon>
        <taxon>Streptosporangiaceae</taxon>
        <taxon>Microtetraspora</taxon>
    </lineage>
</organism>
<dbReference type="SMART" id="SM00220">
    <property type="entry name" value="S_TKc"/>
    <property type="match status" value="1"/>
</dbReference>
<evidence type="ECO:0000259" key="4">
    <source>
        <dbReference type="PROSITE" id="PS50011"/>
    </source>
</evidence>
<dbReference type="SUPFAM" id="SSF56112">
    <property type="entry name" value="Protein kinase-like (PK-like)"/>
    <property type="match status" value="1"/>
</dbReference>
<feature type="domain" description="Protein kinase" evidence="4">
    <location>
        <begin position="17"/>
        <end position="260"/>
    </location>
</feature>
<dbReference type="SUPFAM" id="SSF50998">
    <property type="entry name" value="Quinoprotein alcohol dehydrogenase-like"/>
    <property type="match status" value="1"/>
</dbReference>
<keyword evidence="5" id="KW-0808">Transferase</keyword>
<evidence type="ECO:0000256" key="3">
    <source>
        <dbReference type="PROSITE-ProRule" id="PRU00221"/>
    </source>
</evidence>
<sequence length="1226" mass="129006">MSPTPLLPSDPVRIGEYALASRLGSGGQGVVYEAYGAEGVRVALKALHANGLRRPPAKEVAAARRVSSFCTAKILHVDLDGDRPYIVSEFVDGPSLRSAVERAGAYTGDDLHRLATGVATAVAAVHEAGVVHRDLKPDNVLLGPDGLRVIDFGIARILESSLTADSGLVGTPAYMAPELFSGGTAGPAADVFAWGAVIVFAATGSAPFQRDNVAAVVHQILTADTDLSPLPESLRALVSEALSKDPAARPTSRELLLGLLGGAAAPRGSLLTRGSDTAATVRPPETLAAPAPELGETAEEVYSSLPEAERAAVPRMLLRMIGPENELYAVEEADFHDDGATRGPAADGEQTGPAAVLDRFVSAGLVTRVGGRVSLANAAVPQAWSRLRDWIADERAGLPIHHRVRLAARDWDAGGRKDADLLGGAGLDTAMQWAATARRHIALNRRERAFLDASASLARRRTRRRRTAVAALATLLAVSVALGGLTEILRRDADAQRRDAVAQRAVAQTERARADERRDVAVADRLAAEVRELRQPDPVGAMRLSLAAWRVSATAEARSAVLGSLAQRELAIFAPPSVDAACHSADGATEAVVTGGKLELWDVSSGRRTSTISGPEQGASSCDLSADGRLTLFGSTAGTYRVTDAATGKSRGKVPGDFARFTASPRHLVTTTSDRERLLRLPDLTPVPGLPEAYRIGTDPAGEYAALQQEDGYVDLYRLDGPERIARLGSGKNGRADRELSAEGIAVAPGGARIALAAGLDVVTLTPGRPAAPRTGHGPRGAGERDLVTTAAFSRDGAVLATASGWAVQVWDPVTMRELGRFDYPGFSSVSVAFSGDGDRLVVGGFDGTVRTLDARAFTHPVRLRTAGGAPGGRVLGALFSPDGTTIATVSAKAVRFWNRRTGEQIGRDVAGPWETRWDTVNPTAVVVPAMAFSPDGKTFATVRSNTVVSLIDVRAGRERDRILLPENTSDNPEEVYALSFSPDGKTFALSDARNKVRLYDTARLRPSGDTKARLVTTLVWSPDSRMLTLGNPERTMLWDVASGAPGKPFAREHSSEALAFSPDGGGLVLRGENACSCSEQVGPTIDARAWIWDPGTGRPIDPPLEGHTEPVIAAAYSPDGRVLATAGADDTVRLWDVATHRPIGLPFTDHTDDVVAVAFGPDGRTLSSVAADGTVTTRNLDPDDAVRALCLRAGGGPSEGDWSRLVPDVPYRATCEPGVSAARPS</sequence>
<dbReference type="PROSITE" id="PS50294">
    <property type="entry name" value="WD_REPEATS_REGION"/>
    <property type="match status" value="1"/>
</dbReference>
<dbReference type="Pfam" id="PF00400">
    <property type="entry name" value="WD40"/>
    <property type="match status" value="4"/>
</dbReference>
<keyword evidence="1 3" id="KW-0853">WD repeat</keyword>
<comment type="caution">
    <text evidence="5">The sequence shown here is derived from an EMBL/GenBank/DDBJ whole genome shotgun (WGS) entry which is preliminary data.</text>
</comment>
<dbReference type="Pfam" id="PF00069">
    <property type="entry name" value="Pkinase"/>
    <property type="match status" value="1"/>
</dbReference>
<gene>
    <name evidence="5" type="ORF">ACFYXI_38110</name>
</gene>
<proteinExistence type="predicted"/>
<dbReference type="CDD" id="cd14014">
    <property type="entry name" value="STKc_PknB_like"/>
    <property type="match status" value="1"/>
</dbReference>
<dbReference type="SMART" id="SM00320">
    <property type="entry name" value="WD40"/>
    <property type="match status" value="9"/>
</dbReference>
<dbReference type="Proteomes" id="UP001602013">
    <property type="component" value="Unassembled WGS sequence"/>
</dbReference>
<feature type="repeat" description="WD" evidence="3">
    <location>
        <begin position="1148"/>
        <end position="1189"/>
    </location>
</feature>
<dbReference type="EMBL" id="JBIASD010000046">
    <property type="protein sequence ID" value="MFF3671415.1"/>
    <property type="molecule type" value="Genomic_DNA"/>
</dbReference>
<dbReference type="SUPFAM" id="SSF63829">
    <property type="entry name" value="Calcium-dependent phosphotriesterase"/>
    <property type="match status" value="1"/>
</dbReference>
<protein>
    <submittedName>
        <fullName evidence="5">WD40 repeat domain-containing serine/threonine protein kinase</fullName>
    </submittedName>
</protein>
<keyword evidence="5" id="KW-0418">Kinase</keyword>
<feature type="repeat" description="WD" evidence="3">
    <location>
        <begin position="1105"/>
        <end position="1146"/>
    </location>
</feature>
<dbReference type="InterPro" id="IPR008271">
    <property type="entry name" value="Ser/Thr_kinase_AS"/>
</dbReference>
<dbReference type="InterPro" id="IPR011047">
    <property type="entry name" value="Quinoprotein_ADH-like_sf"/>
</dbReference>
<dbReference type="PANTHER" id="PTHR19879:SF9">
    <property type="entry name" value="TRANSCRIPTION INITIATION FACTOR TFIID SUBUNIT 5"/>
    <property type="match status" value="1"/>
</dbReference>
<keyword evidence="6" id="KW-1185">Reference proteome</keyword>
<dbReference type="PANTHER" id="PTHR19879">
    <property type="entry name" value="TRANSCRIPTION INITIATION FACTOR TFIID"/>
    <property type="match status" value="1"/>
</dbReference>
<dbReference type="InterPro" id="IPR001680">
    <property type="entry name" value="WD40_rpt"/>
</dbReference>
<dbReference type="InterPro" id="IPR011009">
    <property type="entry name" value="Kinase-like_dom_sf"/>
</dbReference>
<dbReference type="PROSITE" id="PS00108">
    <property type="entry name" value="PROTEIN_KINASE_ST"/>
    <property type="match status" value="1"/>
</dbReference>